<keyword evidence="3" id="KW-1185">Reference proteome</keyword>
<dbReference type="PANTHER" id="PTHR34539">
    <property type="entry name" value="T6J4.11 PROTEIN"/>
    <property type="match status" value="1"/>
</dbReference>
<evidence type="ECO:0000313" key="3">
    <source>
        <dbReference type="Proteomes" id="UP001159364"/>
    </source>
</evidence>
<feature type="region of interest" description="Disordered" evidence="1">
    <location>
        <begin position="89"/>
        <end position="109"/>
    </location>
</feature>
<sequence length="141" mass="15968">MAETPFKHQREEAHGVDVEENKRQKSYNHILSILEDEEEEPTQDLSSLIITLQQELSSDSTFETLLYPCLETDPEILSNVTTTTNTIEGCPSWSSSSSSSSFSNEEAADERERFMRHLLEASDDELGIPGREETPEFLNNV</sequence>
<organism evidence="2 3">
    <name type="scientific">Erythroxylum novogranatense</name>
    <dbReference type="NCBI Taxonomy" id="1862640"/>
    <lineage>
        <taxon>Eukaryota</taxon>
        <taxon>Viridiplantae</taxon>
        <taxon>Streptophyta</taxon>
        <taxon>Embryophyta</taxon>
        <taxon>Tracheophyta</taxon>
        <taxon>Spermatophyta</taxon>
        <taxon>Magnoliopsida</taxon>
        <taxon>eudicotyledons</taxon>
        <taxon>Gunneridae</taxon>
        <taxon>Pentapetalae</taxon>
        <taxon>rosids</taxon>
        <taxon>fabids</taxon>
        <taxon>Malpighiales</taxon>
        <taxon>Erythroxylaceae</taxon>
        <taxon>Erythroxylum</taxon>
    </lineage>
</organism>
<evidence type="ECO:0000313" key="2">
    <source>
        <dbReference type="EMBL" id="KAJ8760963.1"/>
    </source>
</evidence>
<comment type="caution">
    <text evidence="2">The sequence shown here is derived from an EMBL/GenBank/DDBJ whole genome shotgun (WGS) entry which is preliminary data.</text>
</comment>
<feature type="region of interest" description="Disordered" evidence="1">
    <location>
        <begin position="1"/>
        <end position="21"/>
    </location>
</feature>
<dbReference type="Proteomes" id="UP001159364">
    <property type="component" value="Linkage Group LG07"/>
</dbReference>
<dbReference type="AlphaFoldDB" id="A0AAV8T332"/>
<dbReference type="PANTHER" id="PTHR34539:SF3">
    <property type="entry name" value="NAC DOMAIN-CONTAINING PROTEIN"/>
    <property type="match status" value="1"/>
</dbReference>
<proteinExistence type="predicted"/>
<gene>
    <name evidence="2" type="ORF">K2173_022001</name>
</gene>
<protein>
    <submittedName>
        <fullName evidence="2">Uncharacterized protein</fullName>
    </submittedName>
</protein>
<dbReference type="EMBL" id="JAIWQS010000007">
    <property type="protein sequence ID" value="KAJ8760963.1"/>
    <property type="molecule type" value="Genomic_DNA"/>
</dbReference>
<feature type="compositionally biased region" description="Low complexity" evidence="1">
    <location>
        <begin position="92"/>
        <end position="103"/>
    </location>
</feature>
<reference evidence="2 3" key="1">
    <citation type="submission" date="2021-09" db="EMBL/GenBank/DDBJ databases">
        <title>Genomic insights and catalytic innovation underlie evolution of tropane alkaloids biosynthesis.</title>
        <authorList>
            <person name="Wang Y.-J."/>
            <person name="Tian T."/>
            <person name="Huang J.-P."/>
            <person name="Huang S.-X."/>
        </authorList>
    </citation>
    <scope>NUCLEOTIDE SEQUENCE [LARGE SCALE GENOMIC DNA]</scope>
    <source>
        <strain evidence="2">KIB-2018</strain>
        <tissue evidence="2">Leaf</tissue>
    </source>
</reference>
<evidence type="ECO:0000256" key="1">
    <source>
        <dbReference type="SAM" id="MobiDB-lite"/>
    </source>
</evidence>
<name>A0AAV8T332_9ROSI</name>
<accession>A0AAV8T332</accession>